<comment type="similarity">
    <text evidence="7">Belongs to the binding-protein-dependent transport system permease family.</text>
</comment>
<evidence type="ECO:0000256" key="1">
    <source>
        <dbReference type="ARBA" id="ARBA00004651"/>
    </source>
</evidence>
<dbReference type="Gene3D" id="1.10.3720.10">
    <property type="entry name" value="MetI-like"/>
    <property type="match status" value="1"/>
</dbReference>
<dbReference type="PROSITE" id="PS50928">
    <property type="entry name" value="ABC_TM1"/>
    <property type="match status" value="1"/>
</dbReference>
<dbReference type="InterPro" id="IPR035906">
    <property type="entry name" value="MetI-like_sf"/>
</dbReference>
<keyword evidence="6 7" id="KW-0472">Membrane</keyword>
<evidence type="ECO:0000313" key="9">
    <source>
        <dbReference type="EMBL" id="GAA0729178.1"/>
    </source>
</evidence>
<evidence type="ECO:0000313" key="10">
    <source>
        <dbReference type="Proteomes" id="UP001500339"/>
    </source>
</evidence>
<sequence length="261" mass="29168">MNNKGSSKLFKFIFEYALSIGAFILIWKIYVDATGVPEYMMPKPGAVFARLAEMMGGKEIWVHFLVTSSEIFLGFILGTLLGIIFGYFLEKSTFLKDALMPYLIFAQTAPKIALVPLFVIWFGLGLTSKLVLVVSMVFFPVMEGTMLGINAIPKDVRNLMKILNASKFQILREVEMPSALPMIFSGLKVGMVQAVIGAIVAEWISGKQGLGYVLIYASSTFDTVLLIAGIIFTIIVGIIFYELVNLMEKKFLYWHESQQVR</sequence>
<dbReference type="Proteomes" id="UP001500339">
    <property type="component" value="Unassembled WGS sequence"/>
</dbReference>
<dbReference type="EMBL" id="BAAACF010000006">
    <property type="protein sequence ID" value="GAA0729178.1"/>
    <property type="molecule type" value="Genomic_DNA"/>
</dbReference>
<feature type="transmembrane region" description="Helical" evidence="7">
    <location>
        <begin position="224"/>
        <end position="244"/>
    </location>
</feature>
<evidence type="ECO:0000256" key="2">
    <source>
        <dbReference type="ARBA" id="ARBA00022448"/>
    </source>
</evidence>
<keyword evidence="10" id="KW-1185">Reference proteome</keyword>
<feature type="transmembrane region" description="Helical" evidence="7">
    <location>
        <begin position="101"/>
        <end position="124"/>
    </location>
</feature>
<accession>A0ABP3UG92</accession>
<evidence type="ECO:0000256" key="6">
    <source>
        <dbReference type="ARBA" id="ARBA00023136"/>
    </source>
</evidence>
<dbReference type="SUPFAM" id="SSF161098">
    <property type="entry name" value="MetI-like"/>
    <property type="match status" value="1"/>
</dbReference>
<proteinExistence type="inferred from homology"/>
<organism evidence="9 10">
    <name type="scientific">Clostridium malenominatum</name>
    <dbReference type="NCBI Taxonomy" id="1539"/>
    <lineage>
        <taxon>Bacteria</taxon>
        <taxon>Bacillati</taxon>
        <taxon>Bacillota</taxon>
        <taxon>Clostridia</taxon>
        <taxon>Eubacteriales</taxon>
        <taxon>Clostridiaceae</taxon>
        <taxon>Clostridium</taxon>
    </lineage>
</organism>
<gene>
    <name evidence="9" type="ORF">GCM10008905_28850</name>
</gene>
<dbReference type="PANTHER" id="PTHR30151:SF20">
    <property type="entry name" value="ABC TRANSPORTER PERMEASE PROTEIN HI_0355-RELATED"/>
    <property type="match status" value="1"/>
</dbReference>
<dbReference type="Pfam" id="PF00528">
    <property type="entry name" value="BPD_transp_1"/>
    <property type="match status" value="1"/>
</dbReference>
<keyword evidence="5 7" id="KW-1133">Transmembrane helix</keyword>
<evidence type="ECO:0000256" key="5">
    <source>
        <dbReference type="ARBA" id="ARBA00022989"/>
    </source>
</evidence>
<dbReference type="PANTHER" id="PTHR30151">
    <property type="entry name" value="ALKANE SULFONATE ABC TRANSPORTER-RELATED, MEMBRANE SUBUNIT"/>
    <property type="match status" value="1"/>
</dbReference>
<dbReference type="RefSeq" id="WP_343770798.1">
    <property type="nucleotide sequence ID" value="NZ_BAAACF010000006.1"/>
</dbReference>
<evidence type="ECO:0000256" key="3">
    <source>
        <dbReference type="ARBA" id="ARBA00022475"/>
    </source>
</evidence>
<protein>
    <submittedName>
        <fullName evidence="9">ABC transporter permease</fullName>
    </submittedName>
</protein>
<keyword evidence="4 7" id="KW-0812">Transmembrane</keyword>
<evidence type="ECO:0000256" key="4">
    <source>
        <dbReference type="ARBA" id="ARBA00022692"/>
    </source>
</evidence>
<feature type="transmembrane region" description="Helical" evidence="7">
    <location>
        <begin position="130"/>
        <end position="152"/>
    </location>
</feature>
<comment type="caution">
    <text evidence="9">The sequence shown here is derived from an EMBL/GenBank/DDBJ whole genome shotgun (WGS) entry which is preliminary data.</text>
</comment>
<evidence type="ECO:0000259" key="8">
    <source>
        <dbReference type="PROSITE" id="PS50928"/>
    </source>
</evidence>
<dbReference type="InterPro" id="IPR000515">
    <property type="entry name" value="MetI-like"/>
</dbReference>
<comment type="subcellular location">
    <subcellularLocation>
        <location evidence="1 7">Cell membrane</location>
        <topology evidence="1 7">Multi-pass membrane protein</topology>
    </subcellularLocation>
</comment>
<feature type="transmembrane region" description="Helical" evidence="7">
    <location>
        <begin position="12"/>
        <end position="31"/>
    </location>
</feature>
<evidence type="ECO:0000256" key="7">
    <source>
        <dbReference type="RuleBase" id="RU363032"/>
    </source>
</evidence>
<reference evidence="10" key="1">
    <citation type="journal article" date="2019" name="Int. J. Syst. Evol. Microbiol.">
        <title>The Global Catalogue of Microorganisms (GCM) 10K type strain sequencing project: providing services to taxonomists for standard genome sequencing and annotation.</title>
        <authorList>
            <consortium name="The Broad Institute Genomics Platform"/>
            <consortium name="The Broad Institute Genome Sequencing Center for Infectious Disease"/>
            <person name="Wu L."/>
            <person name="Ma J."/>
        </authorList>
    </citation>
    <scope>NUCLEOTIDE SEQUENCE [LARGE SCALE GENOMIC DNA]</scope>
    <source>
        <strain evidence="10">JCM 1405</strain>
    </source>
</reference>
<name>A0ABP3UG92_9CLOT</name>
<feature type="domain" description="ABC transmembrane type-1" evidence="8">
    <location>
        <begin position="60"/>
        <end position="243"/>
    </location>
</feature>
<keyword evidence="3" id="KW-1003">Cell membrane</keyword>
<dbReference type="CDD" id="cd06261">
    <property type="entry name" value="TM_PBP2"/>
    <property type="match status" value="1"/>
</dbReference>
<keyword evidence="2 7" id="KW-0813">Transport</keyword>
<feature type="transmembrane region" description="Helical" evidence="7">
    <location>
        <begin position="60"/>
        <end position="89"/>
    </location>
</feature>
<feature type="transmembrane region" description="Helical" evidence="7">
    <location>
        <begin position="179"/>
        <end position="204"/>
    </location>
</feature>